<dbReference type="SUPFAM" id="SSF49401">
    <property type="entry name" value="Bacterial adhesins"/>
    <property type="match status" value="1"/>
</dbReference>
<comment type="caution">
    <text evidence="3">The sequence shown here is derived from an EMBL/GenBank/DDBJ whole genome shotgun (WGS) entry which is preliminary data.</text>
</comment>
<gene>
    <name evidence="3" type="ORF">V8N49_14450</name>
</gene>
<evidence type="ECO:0000256" key="1">
    <source>
        <dbReference type="SAM" id="SignalP"/>
    </source>
</evidence>
<feature type="signal peptide" evidence="1">
    <location>
        <begin position="1"/>
        <end position="20"/>
    </location>
</feature>
<keyword evidence="1" id="KW-0732">Signal</keyword>
<sequence>MLRLLIVVLSGLIFSIAAPAAAGGFCYLDEGSSPTTLTVAEQTINISADAASGTTSSIADFYSPSTTSYIKYQFCRPGTPYGKTTENLSGLPSSEKIYPTNIPGIGVKLWFNNATAEGAFPSDSKMSFADDKTGLFSIFPGSYYHIQFFKTSDRLRLKDPLGDTVLDPNEYGYNWINSPAVSSYYLKLYIDKIKIISTPVCTPDSAKNIDFGTVTPSLLKDGVERDLDFSITCKSDYGNYTASASITTNTPSSDASLIRAEDASGNKDKLAIQIKDSNGKVMKLDGSTSEQLSSTSQGPAEYSWKARLIAGPKPSPAEGVFTAKAEITFDIE</sequence>
<proteinExistence type="predicted"/>
<accession>A0ABU8DJ36</accession>
<dbReference type="EMBL" id="JBANEI010000010">
    <property type="protein sequence ID" value="MEI2682855.1"/>
    <property type="molecule type" value="Genomic_DNA"/>
</dbReference>
<evidence type="ECO:0000313" key="4">
    <source>
        <dbReference type="Proteomes" id="UP001306592"/>
    </source>
</evidence>
<dbReference type="Gene3D" id="2.60.40.3310">
    <property type="match status" value="1"/>
</dbReference>
<dbReference type="RefSeq" id="WP_099754414.1">
    <property type="nucleotide sequence ID" value="NZ_CAKKMT010000002.1"/>
</dbReference>
<dbReference type="Proteomes" id="UP001306592">
    <property type="component" value="Unassembled WGS sequence"/>
</dbReference>
<evidence type="ECO:0000259" key="2">
    <source>
        <dbReference type="Pfam" id="PF00419"/>
    </source>
</evidence>
<evidence type="ECO:0000313" key="3">
    <source>
        <dbReference type="EMBL" id="MEI2682855.1"/>
    </source>
</evidence>
<dbReference type="Gene3D" id="2.60.40.1090">
    <property type="entry name" value="Fimbrial-type adhesion domain"/>
    <property type="match status" value="1"/>
</dbReference>
<reference evidence="3 4" key="1">
    <citation type="submission" date="2024-02" db="EMBL/GenBank/DDBJ databases">
        <title>First report Erwinia aphidicola in onion in Chile.</title>
        <authorList>
            <person name="Valenzuela M."/>
            <person name="Pena M."/>
            <person name="Dutta B."/>
        </authorList>
    </citation>
    <scope>NUCLEOTIDE SEQUENCE [LARGE SCALE GENOMIC DNA]</scope>
    <source>
        <strain evidence="3 4">QCJ3A</strain>
    </source>
</reference>
<organism evidence="3 4">
    <name type="scientific">Erwinia aphidicola</name>
    <dbReference type="NCBI Taxonomy" id="68334"/>
    <lineage>
        <taxon>Bacteria</taxon>
        <taxon>Pseudomonadati</taxon>
        <taxon>Pseudomonadota</taxon>
        <taxon>Gammaproteobacteria</taxon>
        <taxon>Enterobacterales</taxon>
        <taxon>Erwiniaceae</taxon>
        <taxon>Erwinia</taxon>
    </lineage>
</organism>
<feature type="domain" description="Fimbrial-type adhesion" evidence="2">
    <location>
        <begin position="199"/>
        <end position="331"/>
    </location>
</feature>
<dbReference type="InterPro" id="IPR008966">
    <property type="entry name" value="Adhesion_dom_sf"/>
</dbReference>
<dbReference type="Pfam" id="PF00419">
    <property type="entry name" value="Fimbrial"/>
    <property type="match status" value="1"/>
</dbReference>
<feature type="chain" id="PRO_5047142127" evidence="1">
    <location>
        <begin position="21"/>
        <end position="332"/>
    </location>
</feature>
<dbReference type="InterPro" id="IPR000259">
    <property type="entry name" value="Adhesion_dom_fimbrial"/>
</dbReference>
<name>A0ABU8DJ36_ERWAP</name>
<dbReference type="InterPro" id="IPR036937">
    <property type="entry name" value="Adhesion_dom_fimbrial_sf"/>
</dbReference>
<protein>
    <submittedName>
        <fullName evidence="3">Fimbrial protein</fullName>
    </submittedName>
</protein>
<keyword evidence="4" id="KW-1185">Reference proteome</keyword>